<accession>A0A1A7C838</accession>
<dbReference type="STRING" id="1747903.ASR47_102546"/>
<evidence type="ECO:0000313" key="2">
    <source>
        <dbReference type="EMBL" id="OBV41189.1"/>
    </source>
</evidence>
<keyword evidence="1" id="KW-0472">Membrane</keyword>
<comment type="caution">
    <text evidence="2">The sequence shown here is derived from an EMBL/GenBank/DDBJ whole genome shotgun (WGS) entry which is preliminary data.</text>
</comment>
<keyword evidence="1" id="KW-0812">Transmembrane</keyword>
<evidence type="ECO:0000256" key="1">
    <source>
        <dbReference type="SAM" id="Phobius"/>
    </source>
</evidence>
<dbReference type="RefSeq" id="WP_065306263.1">
    <property type="nucleotide sequence ID" value="NZ_LOCQ01000038.1"/>
</dbReference>
<reference evidence="2 3" key="1">
    <citation type="submission" date="2016-04" db="EMBL/GenBank/DDBJ databases">
        <title>Draft genome sequence of Janthinobacterium psychrotolerans sp. nov., isolated from freshwater sediments in Denmark.</title>
        <authorList>
            <person name="Gong X."/>
            <person name="Skrivergaard S."/>
            <person name="Korsgaard B.S."/>
            <person name="Schreiber L."/>
            <person name="Marshall I.P."/>
            <person name="Finster K."/>
            <person name="Schramm A."/>
        </authorList>
    </citation>
    <scope>NUCLEOTIDE SEQUENCE [LARGE SCALE GENOMIC DNA]</scope>
    <source>
        <strain evidence="2 3">S3-2</strain>
    </source>
</reference>
<proteinExistence type="predicted"/>
<keyword evidence="3" id="KW-1185">Reference proteome</keyword>
<protein>
    <submittedName>
        <fullName evidence="2">Uncharacterized protein</fullName>
    </submittedName>
</protein>
<dbReference type="AlphaFoldDB" id="A0A1A7C838"/>
<sequence length="71" mass="8022">MSDDTQFIKYSRSLLRIPSSRSVPSAMGMLLLTMLAMVVFGGFCLVLVWLADEVWTLFKLFALMSSGQVKW</sequence>
<organism evidence="2 3">
    <name type="scientific">Janthinobacterium psychrotolerans</name>
    <dbReference type="NCBI Taxonomy" id="1747903"/>
    <lineage>
        <taxon>Bacteria</taxon>
        <taxon>Pseudomonadati</taxon>
        <taxon>Pseudomonadota</taxon>
        <taxon>Betaproteobacteria</taxon>
        <taxon>Burkholderiales</taxon>
        <taxon>Oxalobacteraceae</taxon>
        <taxon>Janthinobacterium</taxon>
    </lineage>
</organism>
<name>A0A1A7C838_9BURK</name>
<dbReference type="EMBL" id="LOCQ01000038">
    <property type="protein sequence ID" value="OBV41189.1"/>
    <property type="molecule type" value="Genomic_DNA"/>
</dbReference>
<dbReference type="Proteomes" id="UP000092713">
    <property type="component" value="Unassembled WGS sequence"/>
</dbReference>
<evidence type="ECO:0000313" key="3">
    <source>
        <dbReference type="Proteomes" id="UP000092713"/>
    </source>
</evidence>
<keyword evidence="1" id="KW-1133">Transmembrane helix</keyword>
<feature type="transmembrane region" description="Helical" evidence="1">
    <location>
        <begin position="29"/>
        <end position="51"/>
    </location>
</feature>
<gene>
    <name evidence="2" type="ORF">ASR47_102546</name>
</gene>